<dbReference type="Proteomes" id="UP001515780">
    <property type="component" value="Unassembled WGS sequence"/>
</dbReference>
<evidence type="ECO:0000313" key="3">
    <source>
        <dbReference type="Proteomes" id="UP001515780"/>
    </source>
</evidence>
<gene>
    <name evidence="2" type="ORF">F3J37_01475</name>
</gene>
<sequence>MIRLPVVTLEFEPDPIEGVLITRQMMEEDSAAASLMEITEAHCQQLIEQTEKDIIEMKKKATEEHQKRLAQILEEMEQNFLDKSEGLFAEWYQERERDSDEITERAKGLVEKVFMAMLDQLPDEDKLHAVFRQIQRSANTRTEATLYHHPDHAEELAEWMSKYHLAMWALNPDDKLSHDELILATDKGELSLTWAGFQKHLVSRLM</sequence>
<comment type="caution">
    <text evidence="2">The sequence shown here is derived from an EMBL/GenBank/DDBJ whole genome shotgun (WGS) entry which is preliminary data.</text>
</comment>
<evidence type="ECO:0000256" key="1">
    <source>
        <dbReference type="SAM" id="Coils"/>
    </source>
</evidence>
<organism evidence="2 3">
    <name type="scientific">Candidatus Pantoea communis</name>
    <dbReference type="NCBI Taxonomy" id="2608354"/>
    <lineage>
        <taxon>Bacteria</taxon>
        <taxon>Pseudomonadati</taxon>
        <taxon>Pseudomonadota</taxon>
        <taxon>Gammaproteobacteria</taxon>
        <taxon>Enterobacterales</taxon>
        <taxon>Erwiniaceae</taxon>
        <taxon>Pantoea</taxon>
    </lineage>
</organism>
<keyword evidence="3" id="KW-1185">Reference proteome</keyword>
<dbReference type="RefSeq" id="WP_166718816.1">
    <property type="nucleotide sequence ID" value="NZ_VWXC01000001.1"/>
</dbReference>
<dbReference type="Pfam" id="PF06188">
    <property type="entry name" value="HrpE"/>
    <property type="match status" value="1"/>
</dbReference>
<proteinExistence type="predicted"/>
<feature type="coiled-coil region" evidence="1">
    <location>
        <begin position="47"/>
        <end position="79"/>
    </location>
</feature>
<protein>
    <recommendedName>
        <fullName evidence="4">HrpE/YscL family type III secretion apparatus protein</fullName>
    </recommendedName>
</protein>
<dbReference type="InterPro" id="IPR009335">
    <property type="entry name" value="T3SS_HrpE/ATPase_suE"/>
</dbReference>
<reference evidence="2 3" key="1">
    <citation type="journal article" date="2019" name="bioRxiv">
        <title>Bacteria contribute to plant secondary compound degradation in a generalist herbivore system.</title>
        <authorList>
            <person name="Francoeur C.B."/>
            <person name="Khadempour L."/>
            <person name="Moreira-Soto R.D."/>
            <person name="Gotting K."/>
            <person name="Book A.J."/>
            <person name="Pinto-Tomas A.A."/>
            <person name="Keefover-Ring K."/>
            <person name="Currie C.R."/>
        </authorList>
    </citation>
    <scope>NUCLEOTIDE SEQUENCE [LARGE SCALE GENOMIC DNA]</scope>
    <source>
        <strain evidence="2">Al-1710</strain>
    </source>
</reference>
<dbReference type="EMBL" id="VWXC01000001">
    <property type="protein sequence ID" value="NIG17348.1"/>
    <property type="molecule type" value="Genomic_DNA"/>
</dbReference>
<evidence type="ECO:0000313" key="2">
    <source>
        <dbReference type="EMBL" id="NIG17348.1"/>
    </source>
</evidence>
<keyword evidence="1" id="KW-0175">Coiled coil</keyword>
<name>A0ABX0RI80_9GAMM</name>
<accession>A0ABX0RI80</accession>
<evidence type="ECO:0008006" key="4">
    <source>
        <dbReference type="Google" id="ProtNLM"/>
    </source>
</evidence>